<gene>
    <name evidence="2" type="ORF">GCM10022419_105730</name>
</gene>
<evidence type="ECO:0000313" key="2">
    <source>
        <dbReference type="EMBL" id="GAA3604020.1"/>
    </source>
</evidence>
<sequence length="87" mass="9875">MEDQLGALGLVLNCVTLWNTFYMDRALDQLKAEGYPLAEEDVARLSPFVRRHINVIGTYSFAQPDLGPAGVRQLRNPDEPDWEEDIL</sequence>
<keyword evidence="3" id="KW-1185">Reference proteome</keyword>
<evidence type="ECO:0000313" key="3">
    <source>
        <dbReference type="Proteomes" id="UP001500630"/>
    </source>
</evidence>
<dbReference type="InterPro" id="IPR002513">
    <property type="entry name" value="Tn3_Tnp_DDE_dom"/>
</dbReference>
<reference evidence="3" key="1">
    <citation type="journal article" date="2019" name="Int. J. Syst. Evol. Microbiol.">
        <title>The Global Catalogue of Microorganisms (GCM) 10K type strain sequencing project: providing services to taxonomists for standard genome sequencing and annotation.</title>
        <authorList>
            <consortium name="The Broad Institute Genomics Platform"/>
            <consortium name="The Broad Institute Genome Sequencing Center for Infectious Disease"/>
            <person name="Wu L."/>
            <person name="Ma J."/>
        </authorList>
    </citation>
    <scope>NUCLEOTIDE SEQUENCE [LARGE SCALE GENOMIC DNA]</scope>
    <source>
        <strain evidence="3">JCM 17326</strain>
    </source>
</reference>
<evidence type="ECO:0000259" key="1">
    <source>
        <dbReference type="Pfam" id="PF01526"/>
    </source>
</evidence>
<comment type="caution">
    <text evidence="2">The sequence shown here is derived from an EMBL/GenBank/DDBJ whole genome shotgun (WGS) entry which is preliminary data.</text>
</comment>
<protein>
    <recommendedName>
        <fullName evidence="1">Tn3 transposase DDE domain-containing protein</fullName>
    </recommendedName>
</protein>
<accession>A0ABP6ZB72</accession>
<proteinExistence type="predicted"/>
<organism evidence="2 3">
    <name type="scientific">Nonomuraea rosea</name>
    <dbReference type="NCBI Taxonomy" id="638574"/>
    <lineage>
        <taxon>Bacteria</taxon>
        <taxon>Bacillati</taxon>
        <taxon>Actinomycetota</taxon>
        <taxon>Actinomycetes</taxon>
        <taxon>Streptosporangiales</taxon>
        <taxon>Streptosporangiaceae</taxon>
        <taxon>Nonomuraea</taxon>
    </lineage>
</organism>
<feature type="domain" description="Tn3 transposase DDE" evidence="1">
    <location>
        <begin position="1"/>
        <end position="59"/>
    </location>
</feature>
<dbReference type="Pfam" id="PF01526">
    <property type="entry name" value="DDE_Tnp_Tn3"/>
    <property type="match status" value="1"/>
</dbReference>
<dbReference type="Proteomes" id="UP001500630">
    <property type="component" value="Unassembled WGS sequence"/>
</dbReference>
<name>A0ABP6ZB72_9ACTN</name>
<dbReference type="EMBL" id="BAABDQ010000039">
    <property type="protein sequence ID" value="GAA3604020.1"/>
    <property type="molecule type" value="Genomic_DNA"/>
</dbReference>